<accession>H3KDY4</accession>
<keyword evidence="10" id="KW-1185">Reference proteome</keyword>
<feature type="transmembrane region" description="Helical" evidence="7">
    <location>
        <begin position="131"/>
        <end position="148"/>
    </location>
</feature>
<dbReference type="HOGENOM" id="CLU_058959_1_1_4"/>
<dbReference type="STRING" id="762967.HMPREF9440_00946"/>
<dbReference type="PANTHER" id="PTHR42920:SF24">
    <property type="entry name" value="AROMATIC AMINO ACID EXPORTER YDDG"/>
    <property type="match status" value="1"/>
</dbReference>
<evidence type="ECO:0000313" key="9">
    <source>
        <dbReference type="EMBL" id="EHY31697.1"/>
    </source>
</evidence>
<dbReference type="RefSeq" id="WP_008541709.1">
    <property type="nucleotide sequence ID" value="NZ_JH604933.1"/>
</dbReference>
<feature type="transmembrane region" description="Helical" evidence="7">
    <location>
        <begin position="106"/>
        <end position="124"/>
    </location>
</feature>
<dbReference type="PANTHER" id="PTHR42920">
    <property type="entry name" value="OS03G0707200 PROTEIN-RELATED"/>
    <property type="match status" value="1"/>
</dbReference>
<feature type="compositionally biased region" description="Basic and acidic residues" evidence="6">
    <location>
        <begin position="303"/>
        <end position="320"/>
    </location>
</feature>
<feature type="transmembrane region" description="Helical" evidence="7">
    <location>
        <begin position="12"/>
        <end position="35"/>
    </location>
</feature>
<keyword evidence="5 7" id="KW-0472">Membrane</keyword>
<feature type="domain" description="EamA" evidence="8">
    <location>
        <begin position="168"/>
        <end position="295"/>
    </location>
</feature>
<feature type="transmembrane region" description="Helical" evidence="7">
    <location>
        <begin position="168"/>
        <end position="185"/>
    </location>
</feature>
<feature type="transmembrane region" description="Helical" evidence="7">
    <location>
        <begin position="73"/>
        <end position="94"/>
    </location>
</feature>
<keyword evidence="4 7" id="KW-1133">Transmembrane helix</keyword>
<feature type="transmembrane region" description="Helical" evidence="7">
    <location>
        <begin position="47"/>
        <end position="66"/>
    </location>
</feature>
<dbReference type="NCBIfam" id="NF008676">
    <property type="entry name" value="PRK11689.1"/>
    <property type="match status" value="1"/>
</dbReference>
<dbReference type="EMBL" id="AFBQ01000126">
    <property type="protein sequence ID" value="EHY31697.1"/>
    <property type="molecule type" value="Genomic_DNA"/>
</dbReference>
<dbReference type="OrthoDB" id="7065924at2"/>
<evidence type="ECO:0000256" key="6">
    <source>
        <dbReference type="SAM" id="MobiDB-lite"/>
    </source>
</evidence>
<evidence type="ECO:0000256" key="1">
    <source>
        <dbReference type="ARBA" id="ARBA00004651"/>
    </source>
</evidence>
<evidence type="ECO:0000256" key="4">
    <source>
        <dbReference type="ARBA" id="ARBA00022989"/>
    </source>
</evidence>
<organism evidence="9 10">
    <name type="scientific">Sutterella parvirubra YIT 11816</name>
    <dbReference type="NCBI Taxonomy" id="762967"/>
    <lineage>
        <taxon>Bacteria</taxon>
        <taxon>Pseudomonadati</taxon>
        <taxon>Pseudomonadota</taxon>
        <taxon>Betaproteobacteria</taxon>
        <taxon>Burkholderiales</taxon>
        <taxon>Sutterellaceae</taxon>
        <taxon>Sutterella</taxon>
    </lineage>
</organism>
<evidence type="ECO:0000256" key="3">
    <source>
        <dbReference type="ARBA" id="ARBA00022692"/>
    </source>
</evidence>
<keyword evidence="2" id="KW-1003">Cell membrane</keyword>
<dbReference type="InterPro" id="IPR051258">
    <property type="entry name" value="Diverse_Substrate_Transporter"/>
</dbReference>
<evidence type="ECO:0000256" key="2">
    <source>
        <dbReference type="ARBA" id="ARBA00022475"/>
    </source>
</evidence>
<dbReference type="GO" id="GO:0005886">
    <property type="term" value="C:plasma membrane"/>
    <property type="evidence" value="ECO:0007669"/>
    <property type="project" value="UniProtKB-SubCell"/>
</dbReference>
<dbReference type="AlphaFoldDB" id="H3KDY4"/>
<gene>
    <name evidence="9" type="ORF">HMPREF9440_00946</name>
</gene>
<feature type="transmembrane region" description="Helical" evidence="7">
    <location>
        <begin position="254"/>
        <end position="274"/>
    </location>
</feature>
<dbReference type="InterPro" id="IPR000620">
    <property type="entry name" value="EamA_dom"/>
</dbReference>
<evidence type="ECO:0000259" key="8">
    <source>
        <dbReference type="Pfam" id="PF00892"/>
    </source>
</evidence>
<reference evidence="9 10" key="1">
    <citation type="submission" date="2011-11" db="EMBL/GenBank/DDBJ databases">
        <authorList>
            <person name="Weinstock G."/>
            <person name="Sodergren E."/>
            <person name="Clifton S."/>
            <person name="Fulton L."/>
            <person name="Fulton B."/>
            <person name="Courtney L."/>
            <person name="Fronick C."/>
            <person name="Harrison M."/>
            <person name="Strong C."/>
            <person name="Farmer C."/>
            <person name="Delahaunty K."/>
            <person name="Markovic C."/>
            <person name="Hall O."/>
            <person name="Minx P."/>
            <person name="Tomlinson C."/>
            <person name="Mitreva M."/>
            <person name="Hou S."/>
            <person name="Chen J."/>
            <person name="Wollam A."/>
            <person name="Pepin K.H."/>
            <person name="Johnson M."/>
            <person name="Bhonagiri V."/>
            <person name="Zhang X."/>
            <person name="Suruliraj S."/>
            <person name="Warren W."/>
            <person name="Chinwalla A."/>
            <person name="Mardis E.R."/>
            <person name="Wilson R.K."/>
        </authorList>
    </citation>
    <scope>NUCLEOTIDE SEQUENCE [LARGE SCALE GENOMIC DNA]</scope>
    <source>
        <strain evidence="9 10">YIT 11816</strain>
    </source>
</reference>
<dbReference type="Pfam" id="PF00892">
    <property type="entry name" value="EamA"/>
    <property type="match status" value="1"/>
</dbReference>
<keyword evidence="3 7" id="KW-0812">Transmembrane</keyword>
<evidence type="ECO:0000313" key="10">
    <source>
        <dbReference type="Proteomes" id="UP000004956"/>
    </source>
</evidence>
<sequence>MQPTLRLAGDDYTRSTAIGLFAPICWGMSVGLVRGIAEGFGMAQGQFLLYCIATTCLFFMVGLPDFRKMSKKYLFIGIPTANASSLSFCLALFTSAGGRQTLEVGMVNYLWPSLTIVAAVLFAGVKARWHLWPGLLGAIAGIMVVLGGEEGVSPTLILQHASENPASYLLAVVAATTWAAFSIMTRRWGNGVNPSTLIFALDALLFGGLWLLGVGEGPSEASWRGIVSAVFGGFAMAGAYAAWTRGMARGNITVLAVASYFTPVLSCLFGAVWLGADLTAAFWTGVGFVVLGSLVCWHATREQKTPGAKAEGKTEGKTEGKGAVTKGDPKKV</sequence>
<feature type="region of interest" description="Disordered" evidence="6">
    <location>
        <begin position="303"/>
        <end position="332"/>
    </location>
</feature>
<protein>
    <submittedName>
        <fullName evidence="9">Putative membrane protein</fullName>
    </submittedName>
</protein>
<name>H3KDY4_9BURK</name>
<proteinExistence type="predicted"/>
<feature type="transmembrane region" description="Helical" evidence="7">
    <location>
        <begin position="221"/>
        <end position="242"/>
    </location>
</feature>
<evidence type="ECO:0000256" key="7">
    <source>
        <dbReference type="SAM" id="Phobius"/>
    </source>
</evidence>
<feature type="transmembrane region" description="Helical" evidence="7">
    <location>
        <begin position="197"/>
        <end position="215"/>
    </location>
</feature>
<dbReference type="Proteomes" id="UP000004956">
    <property type="component" value="Unassembled WGS sequence"/>
</dbReference>
<feature type="transmembrane region" description="Helical" evidence="7">
    <location>
        <begin position="280"/>
        <end position="299"/>
    </location>
</feature>
<comment type="subcellular location">
    <subcellularLocation>
        <location evidence="1">Cell membrane</location>
        <topology evidence="1">Multi-pass membrane protein</topology>
    </subcellularLocation>
</comment>
<evidence type="ECO:0000256" key="5">
    <source>
        <dbReference type="ARBA" id="ARBA00023136"/>
    </source>
</evidence>
<dbReference type="PATRIC" id="fig|762967.3.peg.755"/>
<dbReference type="InterPro" id="IPR037185">
    <property type="entry name" value="EmrE-like"/>
</dbReference>
<dbReference type="SUPFAM" id="SSF103481">
    <property type="entry name" value="Multidrug resistance efflux transporter EmrE"/>
    <property type="match status" value="1"/>
</dbReference>
<comment type="caution">
    <text evidence="9">The sequence shown here is derived from an EMBL/GenBank/DDBJ whole genome shotgun (WGS) entry which is preliminary data.</text>
</comment>